<protein>
    <submittedName>
        <fullName evidence="2">Uncharacterized protein</fullName>
    </submittedName>
</protein>
<dbReference type="PROSITE" id="PS51257">
    <property type="entry name" value="PROKAR_LIPOPROTEIN"/>
    <property type="match status" value="1"/>
</dbReference>
<proteinExistence type="predicted"/>
<name>A0ABP5RT79_9ACTN</name>
<dbReference type="Proteomes" id="UP001500305">
    <property type="component" value="Unassembled WGS sequence"/>
</dbReference>
<keyword evidence="3" id="KW-1185">Reference proteome</keyword>
<evidence type="ECO:0000313" key="3">
    <source>
        <dbReference type="Proteomes" id="UP001500305"/>
    </source>
</evidence>
<gene>
    <name evidence="2" type="ORF">GCM10010430_70680</name>
</gene>
<dbReference type="EMBL" id="BAAATR010000050">
    <property type="protein sequence ID" value="GAA2274539.1"/>
    <property type="molecule type" value="Genomic_DNA"/>
</dbReference>
<accession>A0ABP5RT79</accession>
<comment type="caution">
    <text evidence="2">The sequence shown here is derived from an EMBL/GenBank/DDBJ whole genome shotgun (WGS) entry which is preliminary data.</text>
</comment>
<feature type="region of interest" description="Disordered" evidence="1">
    <location>
        <begin position="42"/>
        <end position="77"/>
    </location>
</feature>
<evidence type="ECO:0000313" key="2">
    <source>
        <dbReference type="EMBL" id="GAA2274539.1"/>
    </source>
</evidence>
<evidence type="ECO:0000256" key="1">
    <source>
        <dbReference type="SAM" id="MobiDB-lite"/>
    </source>
</evidence>
<reference evidence="3" key="1">
    <citation type="journal article" date="2019" name="Int. J. Syst. Evol. Microbiol.">
        <title>The Global Catalogue of Microorganisms (GCM) 10K type strain sequencing project: providing services to taxonomists for standard genome sequencing and annotation.</title>
        <authorList>
            <consortium name="The Broad Institute Genomics Platform"/>
            <consortium name="The Broad Institute Genome Sequencing Center for Infectious Disease"/>
            <person name="Wu L."/>
            <person name="Ma J."/>
        </authorList>
    </citation>
    <scope>NUCLEOTIDE SEQUENCE [LARGE SCALE GENOMIC DNA]</scope>
    <source>
        <strain evidence="3">JCM 7356</strain>
    </source>
</reference>
<sequence length="134" mass="14398">MWGRAADGRRWRAWFDQTMPGHLIAAACHLLAADRTCAYLQTEDDDGPAGEPGAHHEGADSAEQAQRPDRSPNGPQWVPLETVLALAREVVTQTGRTGPRAIAEGVRARGVPVSARRARKVAAILLAERAAGLF</sequence>
<organism evidence="2 3">
    <name type="scientific">Kitasatospora cystarginea</name>
    <dbReference type="NCBI Taxonomy" id="58350"/>
    <lineage>
        <taxon>Bacteria</taxon>
        <taxon>Bacillati</taxon>
        <taxon>Actinomycetota</taxon>
        <taxon>Actinomycetes</taxon>
        <taxon>Kitasatosporales</taxon>
        <taxon>Streptomycetaceae</taxon>
        <taxon>Kitasatospora</taxon>
    </lineage>
</organism>